<evidence type="ECO:0000256" key="11">
    <source>
        <dbReference type="ARBA" id="ARBA00047308"/>
    </source>
</evidence>
<dbReference type="InterPro" id="IPR059000">
    <property type="entry name" value="ATPase_P-type_domA"/>
</dbReference>
<dbReference type="SUPFAM" id="SSF56784">
    <property type="entry name" value="HAD-like"/>
    <property type="match status" value="1"/>
</dbReference>
<dbReference type="EMBL" id="PXNS01000005">
    <property type="protein sequence ID" value="PTL94986.1"/>
    <property type="molecule type" value="Genomic_DNA"/>
</dbReference>
<dbReference type="SUPFAM" id="SSF81653">
    <property type="entry name" value="Calcium ATPase, transduction domain A"/>
    <property type="match status" value="1"/>
</dbReference>
<feature type="compositionally biased region" description="Basic and acidic residues" evidence="13">
    <location>
        <begin position="27"/>
        <end position="39"/>
    </location>
</feature>
<accession>A0ABX5J1P4</accession>
<dbReference type="InterPro" id="IPR023298">
    <property type="entry name" value="ATPase_P-typ_TM_dom_sf"/>
</dbReference>
<dbReference type="Proteomes" id="UP000241895">
    <property type="component" value="Unassembled WGS sequence"/>
</dbReference>
<dbReference type="InterPro" id="IPR001757">
    <property type="entry name" value="P_typ_ATPase"/>
</dbReference>
<dbReference type="SFLD" id="SFLDF00027">
    <property type="entry name" value="p-type_atpase"/>
    <property type="match status" value="1"/>
</dbReference>
<dbReference type="PRINTS" id="PR00119">
    <property type="entry name" value="CATATPASE"/>
</dbReference>
<feature type="transmembrane region" description="Helical" evidence="12">
    <location>
        <begin position="172"/>
        <end position="194"/>
    </location>
</feature>
<protein>
    <recommendedName>
        <fullName evidence="10">P-type Zn(2+) transporter</fullName>
        <ecNumber evidence="10">7.2.2.12</ecNumber>
    </recommendedName>
</protein>
<evidence type="ECO:0000256" key="1">
    <source>
        <dbReference type="ARBA" id="ARBA00004141"/>
    </source>
</evidence>
<keyword evidence="7" id="KW-1278">Translocase</keyword>
<dbReference type="SFLD" id="SFLDG00002">
    <property type="entry name" value="C1.7:_P-type_atpase_like"/>
    <property type="match status" value="1"/>
</dbReference>
<evidence type="ECO:0000256" key="8">
    <source>
        <dbReference type="ARBA" id="ARBA00022989"/>
    </source>
</evidence>
<dbReference type="Pfam" id="PF00122">
    <property type="entry name" value="E1-E2_ATPase"/>
    <property type="match status" value="1"/>
</dbReference>
<dbReference type="SUPFAM" id="SSF55008">
    <property type="entry name" value="HMA, heavy metal-associated domain"/>
    <property type="match status" value="1"/>
</dbReference>
<dbReference type="InterPro" id="IPR018303">
    <property type="entry name" value="ATPase_P-typ_P_site"/>
</dbReference>
<comment type="catalytic activity">
    <reaction evidence="11">
        <text>Zn(2+)(in) + ATP + H2O = Zn(2+)(out) + ADP + phosphate + H(+)</text>
        <dbReference type="Rhea" id="RHEA:20621"/>
        <dbReference type="ChEBI" id="CHEBI:15377"/>
        <dbReference type="ChEBI" id="CHEBI:15378"/>
        <dbReference type="ChEBI" id="CHEBI:29105"/>
        <dbReference type="ChEBI" id="CHEBI:30616"/>
        <dbReference type="ChEBI" id="CHEBI:43474"/>
        <dbReference type="ChEBI" id="CHEBI:456216"/>
        <dbReference type="EC" id="7.2.2.12"/>
    </reaction>
</comment>
<feature type="compositionally biased region" description="Basic and acidic residues" evidence="13">
    <location>
        <begin position="1"/>
        <end position="10"/>
    </location>
</feature>
<evidence type="ECO:0000259" key="14">
    <source>
        <dbReference type="PROSITE" id="PS50846"/>
    </source>
</evidence>
<evidence type="ECO:0000256" key="13">
    <source>
        <dbReference type="SAM" id="MobiDB-lite"/>
    </source>
</evidence>
<evidence type="ECO:0000313" key="15">
    <source>
        <dbReference type="EMBL" id="PTL94986.1"/>
    </source>
</evidence>
<dbReference type="InterPro" id="IPR036163">
    <property type="entry name" value="HMA_dom_sf"/>
</dbReference>
<dbReference type="PANTHER" id="PTHR48085">
    <property type="entry name" value="CADMIUM/ZINC-TRANSPORTING ATPASE HMA2-RELATED"/>
    <property type="match status" value="1"/>
</dbReference>
<dbReference type="Pfam" id="PF00702">
    <property type="entry name" value="Hydrolase"/>
    <property type="match status" value="1"/>
</dbReference>
<dbReference type="InterPro" id="IPR023214">
    <property type="entry name" value="HAD_sf"/>
</dbReference>
<evidence type="ECO:0000256" key="4">
    <source>
        <dbReference type="ARBA" id="ARBA00022723"/>
    </source>
</evidence>
<keyword evidence="8 12" id="KW-1133">Transmembrane helix</keyword>
<proteinExistence type="inferred from homology"/>
<dbReference type="SFLD" id="SFLDS00003">
    <property type="entry name" value="Haloacid_Dehalogenase"/>
    <property type="match status" value="1"/>
</dbReference>
<keyword evidence="5 12" id="KW-0547">Nucleotide-binding</keyword>
<comment type="similarity">
    <text evidence="2 12">Belongs to the cation transport ATPase (P-type) (TC 3.A.3) family. Type IB subfamily.</text>
</comment>
<feature type="domain" description="HMA" evidence="14">
    <location>
        <begin position="69"/>
        <end position="133"/>
    </location>
</feature>
<dbReference type="SUPFAM" id="SSF81665">
    <property type="entry name" value="Calcium ATPase, transmembrane domain M"/>
    <property type="match status" value="1"/>
</dbReference>
<evidence type="ECO:0000256" key="5">
    <source>
        <dbReference type="ARBA" id="ARBA00022741"/>
    </source>
</evidence>
<feature type="transmembrane region" description="Helical" evidence="12">
    <location>
        <begin position="752"/>
        <end position="774"/>
    </location>
</feature>
<evidence type="ECO:0000256" key="12">
    <source>
        <dbReference type="RuleBase" id="RU362081"/>
    </source>
</evidence>
<evidence type="ECO:0000313" key="16">
    <source>
        <dbReference type="Proteomes" id="UP000241895"/>
    </source>
</evidence>
<dbReference type="PANTHER" id="PTHR48085:SF5">
    <property type="entry name" value="CADMIUM_ZINC-TRANSPORTING ATPASE HMA4-RELATED"/>
    <property type="match status" value="1"/>
</dbReference>
<feature type="region of interest" description="Disordered" evidence="13">
    <location>
        <begin position="130"/>
        <end position="151"/>
    </location>
</feature>
<feature type="compositionally biased region" description="Polar residues" evidence="13">
    <location>
        <begin position="57"/>
        <end position="68"/>
    </location>
</feature>
<dbReference type="PROSITE" id="PS00154">
    <property type="entry name" value="ATPASE_E1_E2"/>
    <property type="match status" value="1"/>
</dbReference>
<keyword evidence="9 12" id="KW-0472">Membrane</keyword>
<gene>
    <name evidence="15" type="ORF">C6W88_10515</name>
</gene>
<dbReference type="Gene3D" id="2.70.150.10">
    <property type="entry name" value="Calcium-transporting ATPase, cytoplasmic transduction domain A"/>
    <property type="match status" value="1"/>
</dbReference>
<keyword evidence="3 12" id="KW-0812">Transmembrane</keyword>
<evidence type="ECO:0000256" key="9">
    <source>
        <dbReference type="ARBA" id="ARBA00023136"/>
    </source>
</evidence>
<dbReference type="InterPro" id="IPR027256">
    <property type="entry name" value="P-typ_ATPase_IB"/>
</dbReference>
<feature type="transmembrane region" description="Helical" evidence="12">
    <location>
        <begin position="417"/>
        <end position="444"/>
    </location>
</feature>
<dbReference type="PRINTS" id="PR00941">
    <property type="entry name" value="CDATPASE"/>
</dbReference>
<organism evidence="15 16">
    <name type="scientific">Halomonas litopenaei</name>
    <dbReference type="NCBI Taxonomy" id="2109328"/>
    <lineage>
        <taxon>Bacteria</taxon>
        <taxon>Pseudomonadati</taxon>
        <taxon>Pseudomonadota</taxon>
        <taxon>Gammaproteobacteria</taxon>
        <taxon>Oceanospirillales</taxon>
        <taxon>Halomonadaceae</taxon>
        <taxon>Halomonas</taxon>
    </lineage>
</organism>
<dbReference type="InterPro" id="IPR006121">
    <property type="entry name" value="HMA_dom"/>
</dbReference>
<dbReference type="InterPro" id="IPR008250">
    <property type="entry name" value="ATPase_P-typ_transduc_dom_A_sf"/>
</dbReference>
<comment type="caution">
    <text evidence="15">The sequence shown here is derived from an EMBL/GenBank/DDBJ whole genome shotgun (WGS) entry which is preliminary data.</text>
</comment>
<dbReference type="EC" id="7.2.2.12" evidence="10"/>
<feature type="transmembrane region" description="Helical" evidence="12">
    <location>
        <begin position="383"/>
        <end position="405"/>
    </location>
</feature>
<keyword evidence="12" id="KW-1003">Cell membrane</keyword>
<keyword evidence="4 12" id="KW-0479">Metal-binding</keyword>
<evidence type="ECO:0000256" key="10">
    <source>
        <dbReference type="ARBA" id="ARBA00039097"/>
    </source>
</evidence>
<dbReference type="Gene3D" id="3.40.50.1000">
    <property type="entry name" value="HAD superfamily/HAD-like"/>
    <property type="match status" value="1"/>
</dbReference>
<keyword evidence="6 12" id="KW-0067">ATP-binding</keyword>
<evidence type="ECO:0000256" key="7">
    <source>
        <dbReference type="ARBA" id="ARBA00022967"/>
    </source>
</evidence>
<dbReference type="Gene3D" id="3.30.70.100">
    <property type="match status" value="1"/>
</dbReference>
<dbReference type="InterPro" id="IPR036412">
    <property type="entry name" value="HAD-like_sf"/>
</dbReference>
<dbReference type="InterPro" id="IPR044492">
    <property type="entry name" value="P_typ_ATPase_HD_dom"/>
</dbReference>
<reference evidence="15 16" key="1">
    <citation type="submission" date="2018-03" db="EMBL/GenBank/DDBJ databases">
        <authorList>
            <person name="Zhou J."/>
            <person name="Li X."/>
            <person name="Xue M."/>
            <person name="Yin J."/>
        </authorList>
    </citation>
    <scope>NUCLEOTIDE SEQUENCE [LARGE SCALE GENOMIC DNA]</scope>
    <source>
        <strain evidence="15 16">SYSU ZJ2214</strain>
    </source>
</reference>
<dbReference type="NCBIfam" id="TIGR01525">
    <property type="entry name" value="ATPase-IB_hvy"/>
    <property type="match status" value="1"/>
</dbReference>
<dbReference type="Gene3D" id="3.40.1110.10">
    <property type="entry name" value="Calcium-transporting ATPase, cytoplasmic domain N"/>
    <property type="match status" value="1"/>
</dbReference>
<dbReference type="InterPro" id="IPR051014">
    <property type="entry name" value="Cation_Transport_ATPase_IB"/>
</dbReference>
<evidence type="ECO:0000256" key="3">
    <source>
        <dbReference type="ARBA" id="ARBA00022692"/>
    </source>
</evidence>
<name>A0ABX5J1P4_9GAMM</name>
<evidence type="ECO:0000256" key="6">
    <source>
        <dbReference type="ARBA" id="ARBA00022840"/>
    </source>
</evidence>
<dbReference type="InterPro" id="IPR023299">
    <property type="entry name" value="ATPase_P-typ_cyto_dom_N"/>
</dbReference>
<sequence>MADSPEERSAKSTSKAGCCASSATPRTETKTETRDETTSETRPAGTSTCCGAAETADTPQSSEASPSASRLALTIDEMCCPTEEGVLRKALADLPGVEALSFQLMQRRLVVHHHGVDRDALAARVRDTGMTPRFEDDQGANAADDSRSTTTTPWGRLALAGILALGAEAIGWLGLTAGLLTPLLAIVAIALVGIPTWKKGLVALRHGTLNINALMSVAVTGAMLIGHWAEAAMVIVLFTLAEHLEAGSLARARQAISGLLDLAPPRARVLDEGESGSGEWREIDADDVAIGDLVRVHAGERLALDGEIVRGDPSLDEAPITGESLPRDRSLGESVYAGSINLAGDFDYRVTRRANDTTLARIIHAVEEAQSRRAPTQRIIDRFAAIYTPVVFVLAGLVALGWPLLGLGPWLDGVYRALVLLVIACPCALVISTPVTVVSGLGAAARQGILIKGGVFLEQATRLTHLALDKTGTLTEGKPRLVRSAALGDSSDAEGQRLALALAERSNHPVSRALVQGLGSQPASQPAVSLEGVEERGGRGLVASEADSGATVWLGNARLAGEMGVSQAQLNSEDSDADADDDAGIVWLGRDDRLLAYFAVRDALRITSRQAIERLHRQGVSVSMLSGDAQARVDAIAREAGIDEAYGELLPEDKLARLDALSRRGVCAMVGDGINDAPALARADIGIAMGAAGSDVAIETADIALMNDDPASLPRLIDLARSTRRLLVQNIALALGIKAVFLALALTGHATLWMAVFADLGSSLLVVGNGLRILRQRFD</sequence>
<comment type="subcellular location">
    <subcellularLocation>
        <location evidence="12">Cell membrane</location>
    </subcellularLocation>
    <subcellularLocation>
        <location evidence="1">Membrane</location>
        <topology evidence="1">Multi-pass membrane protein</topology>
    </subcellularLocation>
</comment>
<evidence type="ECO:0000256" key="2">
    <source>
        <dbReference type="ARBA" id="ARBA00006024"/>
    </source>
</evidence>
<feature type="transmembrane region" description="Helical" evidence="12">
    <location>
        <begin position="726"/>
        <end position="746"/>
    </location>
</feature>
<dbReference type="NCBIfam" id="TIGR01494">
    <property type="entry name" value="ATPase_P-type"/>
    <property type="match status" value="2"/>
</dbReference>
<keyword evidence="16" id="KW-1185">Reference proteome</keyword>
<feature type="region of interest" description="Disordered" evidence="13">
    <location>
        <begin position="1"/>
        <end position="69"/>
    </location>
</feature>
<feature type="transmembrane region" description="Helical" evidence="12">
    <location>
        <begin position="214"/>
        <end position="241"/>
    </location>
</feature>
<dbReference type="PROSITE" id="PS50846">
    <property type="entry name" value="HMA_2"/>
    <property type="match status" value="1"/>
</dbReference>